<feature type="transmembrane region" description="Helical" evidence="6">
    <location>
        <begin position="56"/>
        <end position="89"/>
    </location>
</feature>
<feature type="transmembrane region" description="Helical" evidence="6">
    <location>
        <begin position="138"/>
        <end position="156"/>
    </location>
</feature>
<dbReference type="EMBL" id="SLZW01000008">
    <property type="protein sequence ID" value="TCS61301.1"/>
    <property type="molecule type" value="Genomic_DNA"/>
</dbReference>
<feature type="transmembrane region" description="Helical" evidence="6">
    <location>
        <begin position="300"/>
        <end position="318"/>
    </location>
</feature>
<keyword evidence="4 6" id="KW-1133">Transmembrane helix</keyword>
<dbReference type="OrthoDB" id="5460483at2"/>
<keyword evidence="2" id="KW-0813">Transport</keyword>
<feature type="transmembrane region" description="Helical" evidence="6">
    <location>
        <begin position="95"/>
        <end position="117"/>
    </location>
</feature>
<feature type="transmembrane region" description="Helical" evidence="6">
    <location>
        <begin position="188"/>
        <end position="209"/>
    </location>
</feature>
<feature type="transmembrane region" description="Helical" evidence="6">
    <location>
        <begin position="20"/>
        <end position="44"/>
    </location>
</feature>
<feature type="transmembrane region" description="Helical" evidence="6">
    <location>
        <begin position="229"/>
        <end position="255"/>
    </location>
</feature>
<dbReference type="Proteomes" id="UP000295304">
    <property type="component" value="Unassembled WGS sequence"/>
</dbReference>
<evidence type="ECO:0000313" key="9">
    <source>
        <dbReference type="Proteomes" id="UP000295304"/>
    </source>
</evidence>
<feature type="transmembrane region" description="Helical" evidence="6">
    <location>
        <begin position="162"/>
        <end position="179"/>
    </location>
</feature>
<evidence type="ECO:0000256" key="3">
    <source>
        <dbReference type="ARBA" id="ARBA00022692"/>
    </source>
</evidence>
<feature type="transmembrane region" description="Helical" evidence="6">
    <location>
        <begin position="423"/>
        <end position="445"/>
    </location>
</feature>
<keyword evidence="3 6" id="KW-0812">Transmembrane</keyword>
<sequence>MSNTAPRSTTADTPINHLSFSHLVAVTTMVLGVALVITASIANLNILGEANMQRAAGIIVFSLGLWATGVVPEFFTSLVFLFLCAVFAIAPPGVIFSGFQASAMWLVFGGLVIGLAVHETGLAKRLVHAMVAYIPANYFGILASVIAAGGVLAFVIPSALSRAVLITPIAMELAARLGFAEGSKGRTGIVLAAGMGTTLPAFAILPSNVPNLVLSASAESLFNIHFEYGHYLALNFPVLGVFSMLATLGLNWLFFREAPTRDGAPSQSGGVTGNERKLAVILMITVALWATDFIHGVSPAWVAMGAALLCAAPGVGVLKTQDLVKKINYAPWLFVAGVVGLGAVASHSGLGATLGKGLLALTGQNIGGGLAGFSTLVAVGMSVAFATTLPAVPAIMTPLATTLSSATGWPIDTVLMAQVPTWVLIPLPYLAPPILVTLSMAGITARRAAPLMIVYFILGVVIALPLHFYWARYLGVFM</sequence>
<evidence type="ECO:0000259" key="7">
    <source>
        <dbReference type="Pfam" id="PF03600"/>
    </source>
</evidence>
<evidence type="ECO:0000256" key="1">
    <source>
        <dbReference type="ARBA" id="ARBA00004141"/>
    </source>
</evidence>
<name>A0A4V2UNA8_9PROT</name>
<reference evidence="8 9" key="1">
    <citation type="submission" date="2019-03" db="EMBL/GenBank/DDBJ databases">
        <title>Genomic Encyclopedia of Type Strains, Phase IV (KMG-IV): sequencing the most valuable type-strain genomes for metagenomic binning, comparative biology and taxonomic classification.</title>
        <authorList>
            <person name="Goeker M."/>
        </authorList>
    </citation>
    <scope>NUCLEOTIDE SEQUENCE [LARGE SCALE GENOMIC DNA]</scope>
    <source>
        <strain evidence="8 9">DSM 101688</strain>
    </source>
</reference>
<evidence type="ECO:0000256" key="2">
    <source>
        <dbReference type="ARBA" id="ARBA00022448"/>
    </source>
</evidence>
<evidence type="ECO:0000256" key="5">
    <source>
        <dbReference type="ARBA" id="ARBA00023136"/>
    </source>
</evidence>
<dbReference type="AlphaFoldDB" id="A0A4V2UNA8"/>
<protein>
    <submittedName>
        <fullName evidence="8">Di/tricarboxylate transporter</fullName>
    </submittedName>
</protein>
<dbReference type="InterPro" id="IPR004680">
    <property type="entry name" value="Cit_transptr-like_dom"/>
</dbReference>
<feature type="domain" description="Citrate transporter-like" evidence="7">
    <location>
        <begin position="65"/>
        <end position="416"/>
    </location>
</feature>
<dbReference type="PANTHER" id="PTHR10283">
    <property type="entry name" value="SOLUTE CARRIER FAMILY 13 MEMBER"/>
    <property type="match status" value="1"/>
</dbReference>
<evidence type="ECO:0000256" key="4">
    <source>
        <dbReference type="ARBA" id="ARBA00022989"/>
    </source>
</evidence>
<dbReference type="GO" id="GO:0005886">
    <property type="term" value="C:plasma membrane"/>
    <property type="evidence" value="ECO:0007669"/>
    <property type="project" value="TreeGrafter"/>
</dbReference>
<comment type="subcellular location">
    <subcellularLocation>
        <location evidence="1">Membrane</location>
        <topology evidence="1">Multi-pass membrane protein</topology>
    </subcellularLocation>
</comment>
<dbReference type="Pfam" id="PF03600">
    <property type="entry name" value="CitMHS"/>
    <property type="match status" value="1"/>
</dbReference>
<feature type="transmembrane region" description="Helical" evidence="6">
    <location>
        <begin position="366"/>
        <end position="385"/>
    </location>
</feature>
<evidence type="ECO:0000313" key="8">
    <source>
        <dbReference type="EMBL" id="TCS61301.1"/>
    </source>
</evidence>
<gene>
    <name evidence="8" type="ORF">EDD55_108101</name>
</gene>
<comment type="caution">
    <text evidence="8">The sequence shown here is derived from an EMBL/GenBank/DDBJ whole genome shotgun (WGS) entry which is preliminary data.</text>
</comment>
<evidence type="ECO:0000256" key="6">
    <source>
        <dbReference type="SAM" id="Phobius"/>
    </source>
</evidence>
<dbReference type="GO" id="GO:0022857">
    <property type="term" value="F:transmembrane transporter activity"/>
    <property type="evidence" value="ECO:0007669"/>
    <property type="project" value="TreeGrafter"/>
</dbReference>
<keyword evidence="9" id="KW-1185">Reference proteome</keyword>
<dbReference type="RefSeq" id="WP_132939597.1">
    <property type="nucleotide sequence ID" value="NZ_CP119676.1"/>
</dbReference>
<proteinExistence type="predicted"/>
<keyword evidence="5 6" id="KW-0472">Membrane</keyword>
<organism evidence="8 9">
    <name type="scientific">Varunaivibrio sulfuroxidans</name>
    <dbReference type="NCBI Taxonomy" id="1773489"/>
    <lineage>
        <taxon>Bacteria</taxon>
        <taxon>Pseudomonadati</taxon>
        <taxon>Pseudomonadota</taxon>
        <taxon>Alphaproteobacteria</taxon>
        <taxon>Rhodospirillales</taxon>
        <taxon>Magnetovibrionaceae</taxon>
        <taxon>Varunaivibrio</taxon>
    </lineage>
</organism>
<feature type="transmembrane region" description="Helical" evidence="6">
    <location>
        <begin position="330"/>
        <end position="354"/>
    </location>
</feature>
<accession>A0A4V2UNA8</accession>
<feature type="transmembrane region" description="Helical" evidence="6">
    <location>
        <begin position="452"/>
        <end position="470"/>
    </location>
</feature>